<keyword evidence="3" id="KW-1185">Reference proteome</keyword>
<dbReference type="Proteomes" id="UP000676409">
    <property type="component" value="Chromosome"/>
</dbReference>
<protein>
    <submittedName>
        <fullName evidence="2">NIPSNAP family protein</fullName>
    </submittedName>
</protein>
<dbReference type="InterPro" id="IPR012577">
    <property type="entry name" value="NIPSNAP"/>
</dbReference>
<proteinExistence type="predicted"/>
<dbReference type="KEGG" id="caul:KCG34_24895"/>
<evidence type="ECO:0000259" key="1">
    <source>
        <dbReference type="Pfam" id="PF07978"/>
    </source>
</evidence>
<gene>
    <name evidence="2" type="ORF">KCG34_24895</name>
</gene>
<dbReference type="Pfam" id="PF07978">
    <property type="entry name" value="NIPSNAP"/>
    <property type="match status" value="1"/>
</dbReference>
<evidence type="ECO:0000313" key="3">
    <source>
        <dbReference type="Proteomes" id="UP000676409"/>
    </source>
</evidence>
<dbReference type="Gene3D" id="3.30.70.100">
    <property type="match status" value="1"/>
</dbReference>
<feature type="domain" description="NIPSNAP" evidence="1">
    <location>
        <begin position="6"/>
        <end position="100"/>
    </location>
</feature>
<reference evidence="2" key="1">
    <citation type="submission" date="2021-04" db="EMBL/GenBank/DDBJ databases">
        <title>The complete genome sequence of Caulobacter sp. S6.</title>
        <authorList>
            <person name="Tang Y."/>
            <person name="Ouyang W."/>
            <person name="Liu Q."/>
            <person name="Huang B."/>
            <person name="Guo Z."/>
            <person name="Lei P."/>
        </authorList>
    </citation>
    <scope>NUCLEOTIDE SEQUENCE</scope>
    <source>
        <strain evidence="2">S6</strain>
    </source>
</reference>
<dbReference type="EMBL" id="CP073078">
    <property type="protein sequence ID" value="QUD88227.1"/>
    <property type="molecule type" value="Genomic_DNA"/>
</dbReference>
<evidence type="ECO:0000313" key="2">
    <source>
        <dbReference type="EMBL" id="QUD88227.1"/>
    </source>
</evidence>
<dbReference type="SUPFAM" id="SSF54909">
    <property type="entry name" value="Dimeric alpha+beta barrel"/>
    <property type="match status" value="1"/>
</dbReference>
<dbReference type="RefSeq" id="WP_211938278.1">
    <property type="nucleotide sequence ID" value="NZ_CP073078.1"/>
</dbReference>
<name>A0A975G0H5_9CAUL</name>
<sequence length="103" mass="12033">MTVTVFIRYQIDPFQQREFEAYAQRWLEIIPACGGDLLGYWMPHEGTNNIAFGLISFESMAAYEAYRARLRADPAGRANFEFAQAQKFIQAEERTFLRQVERT</sequence>
<accession>A0A975G0H5</accession>
<organism evidence="2 3">
    <name type="scientific">Phenylobacterium montanum</name>
    <dbReference type="NCBI Taxonomy" id="2823693"/>
    <lineage>
        <taxon>Bacteria</taxon>
        <taxon>Pseudomonadati</taxon>
        <taxon>Pseudomonadota</taxon>
        <taxon>Alphaproteobacteria</taxon>
        <taxon>Caulobacterales</taxon>
        <taxon>Caulobacteraceae</taxon>
        <taxon>Phenylobacterium</taxon>
    </lineage>
</organism>
<dbReference type="InterPro" id="IPR011008">
    <property type="entry name" value="Dimeric_a/b-barrel"/>
</dbReference>
<dbReference type="AlphaFoldDB" id="A0A975G0H5"/>